<comment type="caution">
    <text evidence="1">The sequence shown here is derived from an EMBL/GenBank/DDBJ whole genome shotgun (WGS) entry which is preliminary data.</text>
</comment>
<dbReference type="EMBL" id="QUSF01000072">
    <property type="protein sequence ID" value="RLV96376.1"/>
    <property type="molecule type" value="Genomic_DNA"/>
</dbReference>
<reference evidence="1 2" key="1">
    <citation type="journal article" date="2018" name="Proc. R. Soc. B">
        <title>A non-coding region near Follistatin controls head colour polymorphism in the Gouldian finch.</title>
        <authorList>
            <person name="Toomey M.B."/>
            <person name="Marques C.I."/>
            <person name="Andrade P."/>
            <person name="Araujo P.M."/>
            <person name="Sabatino S."/>
            <person name="Gazda M.A."/>
            <person name="Afonso S."/>
            <person name="Lopes R.J."/>
            <person name="Corbo J.C."/>
            <person name="Carneiro M."/>
        </authorList>
    </citation>
    <scope>NUCLEOTIDE SEQUENCE [LARGE SCALE GENOMIC DNA]</scope>
    <source>
        <strain evidence="1">Red01</strain>
        <tissue evidence="1">Muscle</tissue>
    </source>
</reference>
<organism evidence="1 2">
    <name type="scientific">Chloebia gouldiae</name>
    <name type="common">Gouldian finch</name>
    <name type="synonym">Erythrura gouldiae</name>
    <dbReference type="NCBI Taxonomy" id="44316"/>
    <lineage>
        <taxon>Eukaryota</taxon>
        <taxon>Metazoa</taxon>
        <taxon>Chordata</taxon>
        <taxon>Craniata</taxon>
        <taxon>Vertebrata</taxon>
        <taxon>Euteleostomi</taxon>
        <taxon>Archelosauria</taxon>
        <taxon>Archosauria</taxon>
        <taxon>Dinosauria</taxon>
        <taxon>Saurischia</taxon>
        <taxon>Theropoda</taxon>
        <taxon>Coelurosauria</taxon>
        <taxon>Aves</taxon>
        <taxon>Neognathae</taxon>
        <taxon>Neoaves</taxon>
        <taxon>Telluraves</taxon>
        <taxon>Australaves</taxon>
        <taxon>Passeriformes</taxon>
        <taxon>Passeroidea</taxon>
        <taxon>Passeridae</taxon>
        <taxon>Chloebia</taxon>
    </lineage>
</organism>
<dbReference type="AlphaFoldDB" id="A0A3L8S337"/>
<protein>
    <submittedName>
        <fullName evidence="1">Uncharacterized protein</fullName>
    </submittedName>
</protein>
<sequence length="200" mass="22596">MTFFLLAFNNRRRDFLILTSHFLLSIERSELYILREMSCKGSSSRELGNHDGANPTVSLHVICFPTDHILPSNTFFRDVFLRQVSYESIYRAMPGFNSSALDDAGIQRPECKSDLNRIITCRISAKHVSKFKQASQQDPYQPFPWKQDGFKQSGPVICAHKTPAPFCHALTLAICRGCFCSLPPCSLKPHGAPPLMAMQR</sequence>
<evidence type="ECO:0000313" key="1">
    <source>
        <dbReference type="EMBL" id="RLV96376.1"/>
    </source>
</evidence>
<proteinExistence type="predicted"/>
<dbReference type="Proteomes" id="UP000276834">
    <property type="component" value="Unassembled WGS sequence"/>
</dbReference>
<keyword evidence="2" id="KW-1185">Reference proteome</keyword>
<evidence type="ECO:0000313" key="2">
    <source>
        <dbReference type="Proteomes" id="UP000276834"/>
    </source>
</evidence>
<accession>A0A3L8S337</accession>
<name>A0A3L8S337_CHLGU</name>
<gene>
    <name evidence="1" type="ORF">DV515_00012639</name>
</gene>